<evidence type="ECO:0000256" key="6">
    <source>
        <dbReference type="ARBA" id="ARBA00023237"/>
    </source>
</evidence>
<evidence type="ECO:0000256" key="2">
    <source>
        <dbReference type="ARBA" id="ARBA00022448"/>
    </source>
</evidence>
<dbReference type="Gene3D" id="2.170.130.10">
    <property type="entry name" value="TonB-dependent receptor, plug domain"/>
    <property type="match status" value="1"/>
</dbReference>
<dbReference type="Gene3D" id="2.60.40.1120">
    <property type="entry name" value="Carboxypeptidase-like, regulatory domain"/>
    <property type="match status" value="1"/>
</dbReference>
<evidence type="ECO:0000313" key="10">
    <source>
        <dbReference type="Proteomes" id="UP000284243"/>
    </source>
</evidence>
<dbReference type="Pfam" id="PF07715">
    <property type="entry name" value="Plug"/>
    <property type="match status" value="1"/>
</dbReference>
<evidence type="ECO:0000256" key="7">
    <source>
        <dbReference type="PROSITE-ProRule" id="PRU01360"/>
    </source>
</evidence>
<dbReference type="RefSeq" id="WP_118159856.1">
    <property type="nucleotide sequence ID" value="NZ_QRYC01000001.1"/>
</dbReference>
<keyword evidence="4 7" id="KW-0812">Transmembrane</keyword>
<dbReference type="AlphaFoldDB" id="A0A412TYM1"/>
<evidence type="ECO:0000256" key="5">
    <source>
        <dbReference type="ARBA" id="ARBA00023136"/>
    </source>
</evidence>
<proteinExistence type="inferred from homology"/>
<name>A0A412TYM1_9BACT</name>
<dbReference type="Gene3D" id="2.40.170.20">
    <property type="entry name" value="TonB-dependent receptor, beta-barrel domain"/>
    <property type="match status" value="1"/>
</dbReference>
<organism evidence="9 10">
    <name type="scientific">Odoribacter splanchnicus</name>
    <dbReference type="NCBI Taxonomy" id="28118"/>
    <lineage>
        <taxon>Bacteria</taxon>
        <taxon>Pseudomonadati</taxon>
        <taxon>Bacteroidota</taxon>
        <taxon>Bacteroidia</taxon>
        <taxon>Bacteroidales</taxon>
        <taxon>Odoribacteraceae</taxon>
        <taxon>Odoribacter</taxon>
    </lineage>
</organism>
<gene>
    <name evidence="9" type="ORF">DWW57_00845</name>
</gene>
<dbReference type="Gene3D" id="3.55.50.30">
    <property type="match status" value="1"/>
</dbReference>
<feature type="domain" description="TonB-dependent receptor plug" evidence="8">
    <location>
        <begin position="227"/>
        <end position="330"/>
    </location>
</feature>
<comment type="caution">
    <text evidence="9">The sequence shown here is derived from an EMBL/GenBank/DDBJ whole genome shotgun (WGS) entry which is preliminary data.</text>
</comment>
<reference evidence="9 10" key="1">
    <citation type="submission" date="2018-08" db="EMBL/GenBank/DDBJ databases">
        <title>A genome reference for cultivated species of the human gut microbiota.</title>
        <authorList>
            <person name="Zou Y."/>
            <person name="Xue W."/>
            <person name="Luo G."/>
        </authorList>
    </citation>
    <scope>NUCLEOTIDE SEQUENCE [LARGE SCALE GENOMIC DNA]</scope>
    <source>
        <strain evidence="9 10">AF16-14</strain>
    </source>
</reference>
<dbReference type="SUPFAM" id="SSF56935">
    <property type="entry name" value="Porins"/>
    <property type="match status" value="1"/>
</dbReference>
<dbReference type="Proteomes" id="UP000284243">
    <property type="component" value="Unassembled WGS sequence"/>
</dbReference>
<evidence type="ECO:0000256" key="1">
    <source>
        <dbReference type="ARBA" id="ARBA00004571"/>
    </source>
</evidence>
<keyword evidence="2 7" id="KW-0813">Transport</keyword>
<sequence length="1184" mass="133408">MKKKRLSARWLHKIAGNRFFLAMKLNFFLMFFVVLSASANIDVMSQRVNLDFKNTDLSTVFKSLESQTGHIFVYSADRVQADQIQVSIQLKDTELKQALEVLFKDLPYKYSVEGQSVLIIPVPRQIPREIPPASQKTITGSITDETGAPLVGATVIVKGTTRGVATDVNGRYSIVVPADVTVLEISFLGYKKVEVQIGNRTEIDVKLEPDTQVMEDVVVTGYQTISKERATGAFDIIGQKFIDKPSSSIAQRLVGVVPGVAATQNADGDISFVIRGQGSLISNKDPLLVVDGFPIEGKFSSINPNDVESISILKDAAAASIWGARASNGVIVITTKKSKKNKGLNVEFSAQVKINSKTDIDYLRNSASSADMVEYEKSIFGKYSNPPMGSTTNESGFRSNYHKTYTQAGILYNQYATGEILEAEMNIGLNKLQTLDNKKQIEEYLLQRPIYQQYNLSLSGATDRMSNYVSLLYSHDIQRYNENKNNDIQFNYRGQMNIFKWLDFNLSTTIQYTDSDHSGISASDITSLSPYDMLVNPDGSYTNLNFLKFYTPMIDAMVPKENFPYSDWSYNPITEIKNRSLNTTNINLRFQGGLTFKIIEGLTLSTKFQYERLQTDNRNLYNDKTFYVRNMVNQASTWNMTTGKVTANLPSGSILTQAKTLVDSYNWRNQINFNRTIAKIHTINFVGGIELSQLRTKSYNYAPTYGYDDDHLTVGIFPNGTKGLKNWIGNSLNIEYINQFTYRTDRYFSAFANLAYTFNDRYSISGSFRIDASNFITDDPAYRYSPFWSVGTSWNMMNEEFMESIEVIDQLKPRITFGCNGNSDSSTSLIPLIGMNGYNQTTGELEAEISSKGNPTLRWERTNTLNFGIDYSFFCSKLYGKIDYYYKHGKDILADVAIPIVNGAESALINNAEITNHGIEFQIGSRLNITNDLIWDSNIVFSYNKNKVKKLLVTSMPYWWLSGEGAGQQYIEGKPINSLYSYIYGGMKNMGTADSPKILPVVNLIGDEYMPFDGSTNYDGLDFLKYQGTKVAPYDIGMTHTFSYKGIDLSFTFTGKFGHVFRRTGFNYPGRGNIPNAQLSEIIGADPNEVVPMPYQDTDNLSYWNKANYLSYLTTNAFSIRMQELTLSYSLPIKYIHSTGMNRLTFFLQGNNLFTIKSIDEDPEYRYGGFRLQPSYTLGIKVGF</sequence>
<dbReference type="EMBL" id="QRYC01000001">
    <property type="protein sequence ID" value="RGU58978.1"/>
    <property type="molecule type" value="Genomic_DNA"/>
</dbReference>
<keyword evidence="5 7" id="KW-0472">Membrane</keyword>
<dbReference type="SUPFAM" id="SSF49464">
    <property type="entry name" value="Carboxypeptidase regulatory domain-like"/>
    <property type="match status" value="1"/>
</dbReference>
<evidence type="ECO:0000256" key="3">
    <source>
        <dbReference type="ARBA" id="ARBA00022452"/>
    </source>
</evidence>
<dbReference type="Pfam" id="PF13715">
    <property type="entry name" value="CarbopepD_reg_2"/>
    <property type="match status" value="1"/>
</dbReference>
<evidence type="ECO:0000313" key="9">
    <source>
        <dbReference type="EMBL" id="RGU58978.1"/>
    </source>
</evidence>
<accession>A0A412TYM1</accession>
<keyword evidence="3 7" id="KW-1134">Transmembrane beta strand</keyword>
<dbReference type="InterPro" id="IPR036942">
    <property type="entry name" value="Beta-barrel_TonB_sf"/>
</dbReference>
<dbReference type="InterPro" id="IPR012910">
    <property type="entry name" value="Plug_dom"/>
</dbReference>
<dbReference type="InterPro" id="IPR023997">
    <property type="entry name" value="TonB-dep_OMP_SusC/RagA_CS"/>
</dbReference>
<dbReference type="InterPro" id="IPR008969">
    <property type="entry name" value="CarboxyPept-like_regulatory"/>
</dbReference>
<dbReference type="NCBIfam" id="TIGR04057">
    <property type="entry name" value="SusC_RagA_signa"/>
    <property type="match status" value="1"/>
</dbReference>
<comment type="subcellular location">
    <subcellularLocation>
        <location evidence="1 7">Cell outer membrane</location>
        <topology evidence="1 7">Multi-pass membrane protein</topology>
    </subcellularLocation>
</comment>
<evidence type="ECO:0000259" key="8">
    <source>
        <dbReference type="Pfam" id="PF07715"/>
    </source>
</evidence>
<dbReference type="PROSITE" id="PS52016">
    <property type="entry name" value="TONB_DEPENDENT_REC_3"/>
    <property type="match status" value="1"/>
</dbReference>
<comment type="similarity">
    <text evidence="7">Belongs to the TonB-dependent receptor family.</text>
</comment>
<evidence type="ECO:0000256" key="4">
    <source>
        <dbReference type="ARBA" id="ARBA00022692"/>
    </source>
</evidence>
<protein>
    <submittedName>
        <fullName evidence="9">SusC/RagA family TonB-linked outer membrane protein</fullName>
    </submittedName>
</protein>
<dbReference type="GO" id="GO:0009279">
    <property type="term" value="C:cell outer membrane"/>
    <property type="evidence" value="ECO:0007669"/>
    <property type="project" value="UniProtKB-SubCell"/>
</dbReference>
<dbReference type="InterPro" id="IPR023996">
    <property type="entry name" value="TonB-dep_OMP_SusC/RagA"/>
</dbReference>
<keyword evidence="6 7" id="KW-0998">Cell outer membrane</keyword>
<dbReference type="InterPro" id="IPR039426">
    <property type="entry name" value="TonB-dep_rcpt-like"/>
</dbReference>
<dbReference type="InterPro" id="IPR037066">
    <property type="entry name" value="Plug_dom_sf"/>
</dbReference>
<dbReference type="NCBIfam" id="TIGR04056">
    <property type="entry name" value="OMP_RagA_SusC"/>
    <property type="match status" value="1"/>
</dbReference>